<accession>A0A243WJ33</accession>
<reference evidence="1 2" key="1">
    <citation type="submission" date="2017-01" db="EMBL/GenBank/DDBJ databases">
        <title>A new Hymenobacter.</title>
        <authorList>
            <person name="Liang Y."/>
            <person name="Feng F."/>
        </authorList>
    </citation>
    <scope>NUCLEOTIDE SEQUENCE [LARGE SCALE GENOMIC DNA]</scope>
    <source>
        <strain evidence="1">MIMBbqt21</strain>
    </source>
</reference>
<keyword evidence="2" id="KW-1185">Reference proteome</keyword>
<dbReference type="OrthoDB" id="880716at2"/>
<proteinExistence type="predicted"/>
<evidence type="ECO:0000313" key="2">
    <source>
        <dbReference type="Proteomes" id="UP000194873"/>
    </source>
</evidence>
<dbReference type="EMBL" id="MTSE01000001">
    <property type="protein sequence ID" value="OUJ75886.1"/>
    <property type="molecule type" value="Genomic_DNA"/>
</dbReference>
<organism evidence="1 2">
    <name type="scientific">Hymenobacter crusticola</name>
    <dbReference type="NCBI Taxonomy" id="1770526"/>
    <lineage>
        <taxon>Bacteria</taxon>
        <taxon>Pseudomonadati</taxon>
        <taxon>Bacteroidota</taxon>
        <taxon>Cytophagia</taxon>
        <taxon>Cytophagales</taxon>
        <taxon>Hymenobacteraceae</taxon>
        <taxon>Hymenobacter</taxon>
    </lineage>
</organism>
<comment type="caution">
    <text evidence="1">The sequence shown here is derived from an EMBL/GenBank/DDBJ whole genome shotgun (WGS) entry which is preliminary data.</text>
</comment>
<protein>
    <recommendedName>
        <fullName evidence="3">STAS/SEC14 domain-containing protein</fullName>
    </recommendedName>
</protein>
<name>A0A243WJ33_9BACT</name>
<dbReference type="RefSeq" id="WP_086592131.1">
    <property type="nucleotide sequence ID" value="NZ_MTSE01000001.1"/>
</dbReference>
<dbReference type="AlphaFoldDB" id="A0A243WJ33"/>
<gene>
    <name evidence="1" type="ORF">BXP70_00910</name>
</gene>
<sequence>MRIYYENQVGRSSEDALGFARLTYYHGSRKVEELRALLGHTTRLIARRGHGRLLIDQRLMLPFTPDEQRLVAQEWLPLMVLEGGYRFGAVVLAQDVFARLATATVVTAVRDLPMTYRYFDTESQAVAWLLST</sequence>
<dbReference type="Proteomes" id="UP000194873">
    <property type="component" value="Unassembled WGS sequence"/>
</dbReference>
<evidence type="ECO:0000313" key="1">
    <source>
        <dbReference type="EMBL" id="OUJ75886.1"/>
    </source>
</evidence>
<evidence type="ECO:0008006" key="3">
    <source>
        <dbReference type="Google" id="ProtNLM"/>
    </source>
</evidence>